<evidence type="ECO:0000256" key="4">
    <source>
        <dbReference type="ARBA" id="ARBA00022500"/>
    </source>
</evidence>
<dbReference type="InterPro" id="IPR003660">
    <property type="entry name" value="HAMP_dom"/>
</dbReference>
<evidence type="ECO:0000256" key="9">
    <source>
        <dbReference type="ARBA" id="ARBA00023224"/>
    </source>
</evidence>
<dbReference type="PROSITE" id="PS50885">
    <property type="entry name" value="HAMP"/>
    <property type="match status" value="1"/>
</dbReference>
<evidence type="ECO:0000256" key="7">
    <source>
        <dbReference type="ARBA" id="ARBA00022989"/>
    </source>
</evidence>
<keyword evidence="5" id="KW-0997">Cell inner membrane</keyword>
<evidence type="ECO:0000259" key="14">
    <source>
        <dbReference type="PROSITE" id="PS50192"/>
    </source>
</evidence>
<dbReference type="GO" id="GO:0007165">
    <property type="term" value="P:signal transduction"/>
    <property type="evidence" value="ECO:0007669"/>
    <property type="project" value="UniProtKB-KW"/>
</dbReference>
<dbReference type="OrthoDB" id="2489132at2"/>
<keyword evidence="6 12" id="KW-0812">Transmembrane</keyword>
<evidence type="ECO:0000313" key="17">
    <source>
        <dbReference type="Proteomes" id="UP000029493"/>
    </source>
</evidence>
<dbReference type="Pfam" id="PF00672">
    <property type="entry name" value="HAMP"/>
    <property type="match status" value="1"/>
</dbReference>
<evidence type="ECO:0000256" key="6">
    <source>
        <dbReference type="ARBA" id="ARBA00022692"/>
    </source>
</evidence>
<dbReference type="Proteomes" id="UP000029493">
    <property type="component" value="Chromosome"/>
</dbReference>
<dbReference type="PROSITE" id="PS50192">
    <property type="entry name" value="T_SNARE"/>
    <property type="match status" value="1"/>
</dbReference>
<dbReference type="GO" id="GO:0006935">
    <property type="term" value="P:chemotaxis"/>
    <property type="evidence" value="ECO:0007669"/>
    <property type="project" value="UniProtKB-KW"/>
</dbReference>
<feature type="transmembrane region" description="Helical" evidence="12">
    <location>
        <begin position="12"/>
        <end position="33"/>
    </location>
</feature>
<feature type="domain" description="HAMP" evidence="15">
    <location>
        <begin position="353"/>
        <end position="407"/>
    </location>
</feature>
<organism evidence="16 17">
    <name type="scientific">Pseudomonas cremoricolorata</name>
    <dbReference type="NCBI Taxonomy" id="157783"/>
    <lineage>
        <taxon>Bacteria</taxon>
        <taxon>Pseudomonadati</taxon>
        <taxon>Pseudomonadota</taxon>
        <taxon>Gammaproteobacteria</taxon>
        <taxon>Pseudomonadales</taxon>
        <taxon>Pseudomonadaceae</taxon>
        <taxon>Pseudomonas</taxon>
    </lineage>
</organism>
<dbReference type="InterPro" id="IPR004089">
    <property type="entry name" value="MCPsignal_dom"/>
</dbReference>
<dbReference type="SUPFAM" id="SSF58104">
    <property type="entry name" value="Methyl-accepting chemotaxis protein (MCP) signaling domain"/>
    <property type="match status" value="1"/>
</dbReference>
<keyword evidence="7 12" id="KW-1133">Transmembrane helix</keyword>
<keyword evidence="9 11" id="KW-0807">Transducer</keyword>
<dbReference type="STRING" id="157783.LK03_18225"/>
<dbReference type="PROSITE" id="PS50111">
    <property type="entry name" value="CHEMOTAXIS_TRANSDUC_2"/>
    <property type="match status" value="1"/>
</dbReference>
<dbReference type="SMART" id="SM00283">
    <property type="entry name" value="MA"/>
    <property type="match status" value="1"/>
</dbReference>
<dbReference type="eggNOG" id="COG0840">
    <property type="taxonomic scope" value="Bacteria"/>
</dbReference>
<keyword evidence="17" id="KW-1185">Reference proteome</keyword>
<keyword evidence="3" id="KW-0488">Methylation</keyword>
<comment type="similarity">
    <text evidence="10">Belongs to the methyl-accepting chemotaxis (MCP) protein family.</text>
</comment>
<dbReference type="PANTHER" id="PTHR32089">
    <property type="entry name" value="METHYL-ACCEPTING CHEMOTAXIS PROTEIN MCPB"/>
    <property type="match status" value="1"/>
</dbReference>
<gene>
    <name evidence="16" type="ORF">LK03_18225</name>
</gene>
<dbReference type="CDD" id="cd12913">
    <property type="entry name" value="PDC1_MCP_like"/>
    <property type="match status" value="1"/>
</dbReference>
<keyword evidence="4" id="KW-0145">Chemotaxis</keyword>
<dbReference type="Gene3D" id="1.10.287.950">
    <property type="entry name" value="Methyl-accepting chemotaxis protein"/>
    <property type="match status" value="1"/>
</dbReference>
<keyword evidence="2" id="KW-1003">Cell membrane</keyword>
<evidence type="ECO:0000256" key="8">
    <source>
        <dbReference type="ARBA" id="ARBA00023136"/>
    </source>
</evidence>
<dbReference type="KEGG" id="psw:LK03_18225"/>
<feature type="domain" description="T-SNARE coiled-coil homology" evidence="14">
    <location>
        <begin position="599"/>
        <end position="661"/>
    </location>
</feature>
<name>A0A089WV50_9PSED</name>
<evidence type="ECO:0000256" key="11">
    <source>
        <dbReference type="PROSITE-ProRule" id="PRU00284"/>
    </source>
</evidence>
<dbReference type="PANTHER" id="PTHR32089:SF120">
    <property type="entry name" value="METHYL-ACCEPTING CHEMOTAXIS PROTEIN TLPQ"/>
    <property type="match status" value="1"/>
</dbReference>
<reference evidence="16 17" key="1">
    <citation type="submission" date="2014-09" db="EMBL/GenBank/DDBJ databases">
        <authorList>
            <person name="Chan K.-G."/>
        </authorList>
    </citation>
    <scope>NUCLEOTIDE SEQUENCE [LARGE SCALE GENOMIC DNA]</scope>
    <source>
        <strain evidence="16 17">ND07</strain>
    </source>
</reference>
<evidence type="ECO:0008006" key="18">
    <source>
        <dbReference type="Google" id="ProtNLM"/>
    </source>
</evidence>
<dbReference type="GO" id="GO:0005886">
    <property type="term" value="C:plasma membrane"/>
    <property type="evidence" value="ECO:0007669"/>
    <property type="project" value="UniProtKB-SubCell"/>
</dbReference>
<evidence type="ECO:0000313" key="16">
    <source>
        <dbReference type="EMBL" id="AIR91084.1"/>
    </source>
</evidence>
<keyword evidence="8 12" id="KW-0472">Membrane</keyword>
<dbReference type="EMBL" id="CP009455">
    <property type="protein sequence ID" value="AIR91084.1"/>
    <property type="molecule type" value="Genomic_DNA"/>
</dbReference>
<proteinExistence type="inferred from homology"/>
<dbReference type="AlphaFoldDB" id="A0A089WV50"/>
<evidence type="ECO:0000256" key="2">
    <source>
        <dbReference type="ARBA" id="ARBA00022475"/>
    </source>
</evidence>
<feature type="domain" description="Methyl-accepting transducer" evidence="13">
    <location>
        <begin position="412"/>
        <end position="648"/>
    </location>
</feature>
<dbReference type="Pfam" id="PF22673">
    <property type="entry name" value="MCP-like_PDC_1"/>
    <property type="match status" value="1"/>
</dbReference>
<accession>A0A089WV50</accession>
<evidence type="ECO:0000256" key="3">
    <source>
        <dbReference type="ARBA" id="ARBA00022481"/>
    </source>
</evidence>
<evidence type="ECO:0000256" key="10">
    <source>
        <dbReference type="ARBA" id="ARBA00029447"/>
    </source>
</evidence>
<dbReference type="Gene3D" id="3.30.450.20">
    <property type="entry name" value="PAS domain"/>
    <property type="match status" value="1"/>
</dbReference>
<evidence type="ECO:0000259" key="13">
    <source>
        <dbReference type="PROSITE" id="PS50111"/>
    </source>
</evidence>
<dbReference type="SMART" id="SM00304">
    <property type="entry name" value="HAMP"/>
    <property type="match status" value="1"/>
</dbReference>
<sequence length="684" mass="73964">MNPSGMSIKWRITLLGGVCLLAVVVSILCATLWQAQRISSTLQQQSTERFEQLATARLQDSAAAQALRMQRVFDDNRLYLEGLAGQLLQLQEQQQRGLISAQALRQQLVGRAATALAQRPQLLGLYVVFERNALDGQDSGFVDQTALASNASGRFALYWSQAQAGQAQQTALTEDNILLDRSAPGSEAENAWYACPTKTAQACVIEPYTVSVEGQDTLMSSVALPLLRDGKVIGVVGVDISLATLQRLTGELQRQLYEGKASVGLTSATGLAVAQVNGDVEGPQAQVNAAFSPIEGARPWTLQVQVAKTLLLEPALRLQASFDAASRQANWQSLSWGGLCALLGVLILGWATHSATRPLLQVADALDSVVDGDGDLTQRLPQRRAAEPGRLVDGFNRFLEKLQPLLHTIQSTAGEARACASRSADITRAVNSDMYQQHGQVEQTVTALVQMGANAEEIANHSASAAQAASTAELETRAGMQRFDDTRQGITELDDNLRDTLGRIEALANSGAQINQVLDVISTLAQKTNLLALNAAIEAARAGDQGRGFAVVADEVRTLAANTQHSTTEIREVVERLRSLTQDALEGMLDSRQRTVQVVEQINHTHDSMQTISRAVDTINEMNQHIASATGQQHQVIDEIAQRMSEIRGISQRLTERMDESSTLSRSLDGLAEDQQALLAHFRT</sequence>
<dbReference type="FunFam" id="1.10.287.950:FF:000001">
    <property type="entry name" value="Methyl-accepting chemotaxis sensory transducer"/>
    <property type="match status" value="1"/>
</dbReference>
<dbReference type="CDD" id="cd11386">
    <property type="entry name" value="MCP_signal"/>
    <property type="match status" value="1"/>
</dbReference>
<dbReference type="InterPro" id="IPR000727">
    <property type="entry name" value="T_SNARE_dom"/>
</dbReference>
<comment type="subcellular location">
    <subcellularLocation>
        <location evidence="1">Cell inner membrane</location>
        <topology evidence="1">Multi-pass membrane protein</topology>
    </subcellularLocation>
</comment>
<evidence type="ECO:0000259" key="15">
    <source>
        <dbReference type="PROSITE" id="PS50885"/>
    </source>
</evidence>
<evidence type="ECO:0000256" key="12">
    <source>
        <dbReference type="SAM" id="Phobius"/>
    </source>
</evidence>
<dbReference type="CDD" id="cd06225">
    <property type="entry name" value="HAMP"/>
    <property type="match status" value="1"/>
</dbReference>
<evidence type="ECO:0000256" key="5">
    <source>
        <dbReference type="ARBA" id="ARBA00022519"/>
    </source>
</evidence>
<protein>
    <recommendedName>
        <fullName evidence="18">Chemotaxis protein</fullName>
    </recommendedName>
</protein>
<dbReference type="Pfam" id="PF00015">
    <property type="entry name" value="MCPsignal"/>
    <property type="match status" value="1"/>
</dbReference>
<evidence type="ECO:0000256" key="1">
    <source>
        <dbReference type="ARBA" id="ARBA00004429"/>
    </source>
</evidence>